<dbReference type="InterPro" id="IPR020802">
    <property type="entry name" value="TesA-like"/>
</dbReference>
<gene>
    <name evidence="4" type="ORF">XbrCFBP1976_18810</name>
</gene>
<dbReference type="SUPFAM" id="SSF53474">
    <property type="entry name" value="alpha/beta-Hydrolases"/>
    <property type="match status" value="2"/>
</dbReference>
<keyword evidence="1" id="KW-0596">Phosphopantetheine</keyword>
<accession>A0ABX5BKM1</accession>
<dbReference type="PROSITE" id="PS50075">
    <property type="entry name" value="CARRIER"/>
    <property type="match status" value="1"/>
</dbReference>
<reference evidence="4 5" key="1">
    <citation type="submission" date="2016-08" db="EMBL/GenBank/DDBJ databases">
        <title>Evolution of the type three secretion system and type three effector repertoires in Xanthomonas.</title>
        <authorList>
            <person name="Merda D."/>
            <person name="Briand M."/>
            <person name="Bosis E."/>
            <person name="Rousseau C."/>
            <person name="Portier P."/>
            <person name="Jacques M.-A."/>
            <person name="Fischer-Le Saux M."/>
        </authorList>
    </citation>
    <scope>NUCLEOTIDE SEQUENCE [LARGE SCALE GENOMIC DNA]</scope>
    <source>
        <strain evidence="4 5">CFBP1976</strain>
    </source>
</reference>
<dbReference type="RefSeq" id="WP_146090485.1">
    <property type="nucleotide sequence ID" value="NZ_MDCE01000037.1"/>
</dbReference>
<keyword evidence="5" id="KW-1185">Reference proteome</keyword>
<dbReference type="EMBL" id="MDCE01000037">
    <property type="protein sequence ID" value="PPV05141.1"/>
    <property type="molecule type" value="Genomic_DNA"/>
</dbReference>
<organism evidence="4 5">
    <name type="scientific">Xanthomonas bromi</name>
    <dbReference type="NCBI Taxonomy" id="56449"/>
    <lineage>
        <taxon>Bacteria</taxon>
        <taxon>Pseudomonadati</taxon>
        <taxon>Pseudomonadota</taxon>
        <taxon>Gammaproteobacteria</taxon>
        <taxon>Lysobacterales</taxon>
        <taxon>Lysobacteraceae</taxon>
        <taxon>Xanthomonas</taxon>
    </lineage>
</organism>
<dbReference type="Gene3D" id="1.10.1200.10">
    <property type="entry name" value="ACP-like"/>
    <property type="match status" value="1"/>
</dbReference>
<dbReference type="SUPFAM" id="SSF47336">
    <property type="entry name" value="ACP-like"/>
    <property type="match status" value="1"/>
</dbReference>
<dbReference type="Gene3D" id="3.40.50.1820">
    <property type="entry name" value="alpha/beta hydrolase"/>
    <property type="match status" value="2"/>
</dbReference>
<keyword evidence="2" id="KW-0597">Phosphoprotein</keyword>
<dbReference type="InterPro" id="IPR036736">
    <property type="entry name" value="ACP-like_sf"/>
</dbReference>
<dbReference type="Proteomes" id="UP000239710">
    <property type="component" value="Unassembled WGS sequence"/>
</dbReference>
<evidence type="ECO:0000259" key="3">
    <source>
        <dbReference type="PROSITE" id="PS50075"/>
    </source>
</evidence>
<comment type="caution">
    <text evidence="4">The sequence shown here is derived from an EMBL/GenBank/DDBJ whole genome shotgun (WGS) entry which is preliminary data.</text>
</comment>
<feature type="domain" description="Carrier" evidence="3">
    <location>
        <begin position="1"/>
        <end position="69"/>
    </location>
</feature>
<dbReference type="PANTHER" id="PTHR45527">
    <property type="entry name" value="NONRIBOSOMAL PEPTIDE SYNTHETASE"/>
    <property type="match status" value="1"/>
</dbReference>
<dbReference type="InterPro" id="IPR009081">
    <property type="entry name" value="PP-bd_ACP"/>
</dbReference>
<dbReference type="PANTHER" id="PTHR45527:SF1">
    <property type="entry name" value="FATTY ACID SYNTHASE"/>
    <property type="match status" value="1"/>
</dbReference>
<proteinExistence type="predicted"/>
<evidence type="ECO:0000256" key="2">
    <source>
        <dbReference type="ARBA" id="ARBA00022553"/>
    </source>
</evidence>
<dbReference type="Pfam" id="PF00550">
    <property type="entry name" value="PP-binding"/>
    <property type="match status" value="1"/>
</dbReference>
<evidence type="ECO:0000313" key="4">
    <source>
        <dbReference type="EMBL" id="PPV05141.1"/>
    </source>
</evidence>
<dbReference type="InterPro" id="IPR001031">
    <property type="entry name" value="Thioesterase"/>
</dbReference>
<sequence length="653" mass="71540">EQTLAEIWQTVLGVERVGRHDDFFALGGHSLLLVRLSSLLERTQLTTPLGELQQHSTLHAMAMAIQRHQGALHDPVTSGVISLRTVGTQHPLFFVHDFTGLDLYFAVAEKHIEADVPIYGLPATPLGEYQPYTVEELARRLLAHMRTVQAKGPYRIAGWSFGGLLAYEMAIQLIACDEQVEFVGLIDTYHPSQISLGPALPTPELTQCYALLQHCLAATAEHDDPQSSKQCLTALCEKVQQWKIKGLLSLVRQRNWLPTQWVGHSDTTLLNNLVRDAAHRHAYTHYVPMPITTPVHLFAAADGLPDHASSNAELGWKRLLPAGMLKSVVVPGNHMTLFDTSNVPALGKELSSALDAASHTPAHRQHRHHPLTCIHKGLPNRTPLICVPGAGDNVAGFVDLSLALGTSWPVYGMQPRGLDREYLPYGSVEVAAQAYVRALAEVIPDRAVHLLGHSFGGWVALEMACILRMQGFAVASLTLVDSEVPGGQGVVGRPHTATEVLERLIESLELSSGVDFGISLEHLRAMDHAAQLHAVHAGMVRAGLLPQRSMPGTIQGMVQVFGMALRTVYAPARQYDGPIRLVLADDPLQDVEQNQLEHCIRRASWSALAPHLDVWQGPGDHFTMLRAPHVEQFAKWWAPAIDGESQAPGRTQL</sequence>
<dbReference type="InterPro" id="IPR029058">
    <property type="entry name" value="AB_hydrolase_fold"/>
</dbReference>
<evidence type="ECO:0000313" key="5">
    <source>
        <dbReference type="Proteomes" id="UP000239710"/>
    </source>
</evidence>
<dbReference type="PROSITE" id="PS00012">
    <property type="entry name" value="PHOSPHOPANTETHEINE"/>
    <property type="match status" value="1"/>
</dbReference>
<protein>
    <submittedName>
        <fullName evidence="4">Non-ribosomal peptide synthetase</fullName>
    </submittedName>
</protein>
<name>A0ABX5BKM1_9XANT</name>
<dbReference type="SMART" id="SM00824">
    <property type="entry name" value="PKS_TE"/>
    <property type="match status" value="1"/>
</dbReference>
<evidence type="ECO:0000256" key="1">
    <source>
        <dbReference type="ARBA" id="ARBA00022450"/>
    </source>
</evidence>
<dbReference type="InterPro" id="IPR006162">
    <property type="entry name" value="Ppantetheine_attach_site"/>
</dbReference>
<feature type="non-terminal residue" evidence="4">
    <location>
        <position position="1"/>
    </location>
</feature>
<dbReference type="Pfam" id="PF00975">
    <property type="entry name" value="Thioesterase"/>
    <property type="match status" value="2"/>
</dbReference>